<keyword evidence="3" id="KW-1185">Reference proteome</keyword>
<dbReference type="RefSeq" id="WP_380973070.1">
    <property type="nucleotide sequence ID" value="NZ_JBHTEF010000001.1"/>
</dbReference>
<reference evidence="3" key="1">
    <citation type="journal article" date="2019" name="Int. J. Syst. Evol. Microbiol.">
        <title>The Global Catalogue of Microorganisms (GCM) 10K type strain sequencing project: providing services to taxonomists for standard genome sequencing and annotation.</title>
        <authorList>
            <consortium name="The Broad Institute Genomics Platform"/>
            <consortium name="The Broad Institute Genome Sequencing Center for Infectious Disease"/>
            <person name="Wu L."/>
            <person name="Ma J."/>
        </authorList>
    </citation>
    <scope>NUCLEOTIDE SEQUENCE [LARGE SCALE GENOMIC DNA]</scope>
    <source>
        <strain evidence="3">CCUG 56698</strain>
    </source>
</reference>
<comment type="caution">
    <text evidence="2">The sequence shown here is derived from an EMBL/GenBank/DDBJ whole genome shotgun (WGS) entry which is preliminary data.</text>
</comment>
<sequence>MRPSRTPPGRAHPRRARTNWTLSTLAAELQAQGLTSKPTPRRPAKPVSTKTLHKILTNPYYQGTVTFRGITYNGTHTPLVDAETWLKVQTELDAKNARGDKPRK</sequence>
<dbReference type="Proteomes" id="UP001596527">
    <property type="component" value="Unassembled WGS sequence"/>
</dbReference>
<protein>
    <submittedName>
        <fullName evidence="2">Recombinase family protein</fullName>
    </submittedName>
</protein>
<feature type="domain" description="Recombinase" evidence="1">
    <location>
        <begin position="1"/>
        <end position="98"/>
    </location>
</feature>
<dbReference type="Pfam" id="PF07508">
    <property type="entry name" value="Recombinase"/>
    <property type="match status" value="1"/>
</dbReference>
<gene>
    <name evidence="2" type="ORF">ACFQWG_05820</name>
</gene>
<dbReference type="InterPro" id="IPR038109">
    <property type="entry name" value="DNA_bind_recomb_sf"/>
</dbReference>
<organism evidence="2 3">
    <name type="scientific">Schaalia naturae</name>
    <dbReference type="NCBI Taxonomy" id="635203"/>
    <lineage>
        <taxon>Bacteria</taxon>
        <taxon>Bacillati</taxon>
        <taxon>Actinomycetota</taxon>
        <taxon>Actinomycetes</taxon>
        <taxon>Actinomycetales</taxon>
        <taxon>Actinomycetaceae</taxon>
        <taxon>Schaalia</taxon>
    </lineage>
</organism>
<dbReference type="EMBL" id="JBHTEF010000001">
    <property type="protein sequence ID" value="MFC7580722.1"/>
    <property type="molecule type" value="Genomic_DNA"/>
</dbReference>
<evidence type="ECO:0000313" key="2">
    <source>
        <dbReference type="EMBL" id="MFC7580722.1"/>
    </source>
</evidence>
<dbReference type="InterPro" id="IPR011109">
    <property type="entry name" value="DNA_bind_recombinase_dom"/>
</dbReference>
<evidence type="ECO:0000313" key="3">
    <source>
        <dbReference type="Proteomes" id="UP001596527"/>
    </source>
</evidence>
<name>A0ABW2SKU8_9ACTO</name>
<accession>A0ABW2SKU8</accession>
<evidence type="ECO:0000259" key="1">
    <source>
        <dbReference type="PROSITE" id="PS51737"/>
    </source>
</evidence>
<proteinExistence type="predicted"/>
<dbReference type="PROSITE" id="PS51737">
    <property type="entry name" value="RECOMBINASE_DNA_BIND"/>
    <property type="match status" value="1"/>
</dbReference>
<dbReference type="Gene3D" id="3.90.1750.20">
    <property type="entry name" value="Putative Large Serine Recombinase, Chain B, Domain 2"/>
    <property type="match status" value="1"/>
</dbReference>